<feature type="region of interest" description="Disordered" evidence="1">
    <location>
        <begin position="86"/>
        <end position="134"/>
    </location>
</feature>
<reference evidence="2 3" key="1">
    <citation type="journal article" date="2020" name="ISME J.">
        <title>Uncovering the hidden diversity of litter-decomposition mechanisms in mushroom-forming fungi.</title>
        <authorList>
            <person name="Floudas D."/>
            <person name="Bentzer J."/>
            <person name="Ahren D."/>
            <person name="Johansson T."/>
            <person name="Persson P."/>
            <person name="Tunlid A."/>
        </authorList>
    </citation>
    <scope>NUCLEOTIDE SEQUENCE [LARGE SCALE GENOMIC DNA]</scope>
    <source>
        <strain evidence="2 3">CBS 175.51</strain>
    </source>
</reference>
<evidence type="ECO:0000313" key="3">
    <source>
        <dbReference type="Proteomes" id="UP000541558"/>
    </source>
</evidence>
<gene>
    <name evidence="2" type="ORF">D9611_015063</name>
</gene>
<protein>
    <submittedName>
        <fullName evidence="2">Uncharacterized protein</fullName>
    </submittedName>
</protein>
<dbReference type="AlphaFoldDB" id="A0A8H5BS31"/>
<dbReference type="OrthoDB" id="10655865at2759"/>
<comment type="caution">
    <text evidence="2">The sequence shown here is derived from an EMBL/GenBank/DDBJ whole genome shotgun (WGS) entry which is preliminary data.</text>
</comment>
<dbReference type="EMBL" id="JAACJK010000135">
    <property type="protein sequence ID" value="KAF5328320.1"/>
    <property type="molecule type" value="Genomic_DNA"/>
</dbReference>
<sequence>MLRKDILKRPTPPNTAAHQKRAKPSSKRTWYGWLSAGSPTARSSPSIKSPLDPRTLCPPLATPNFPMVDRRSQTSVLTYRHCTRYPALGDPGVSGARGNRRARGYRGGPPRHFSVSRPSTEQEREEDAKRRPPPVLGAQAPIVIDHGPGAMALWVGVIREERLGVVVVLS</sequence>
<feature type="compositionally biased region" description="Polar residues" evidence="1">
    <location>
        <begin position="37"/>
        <end position="47"/>
    </location>
</feature>
<proteinExistence type="predicted"/>
<accession>A0A8H5BS31</accession>
<organism evidence="2 3">
    <name type="scientific">Ephemerocybe angulata</name>
    <dbReference type="NCBI Taxonomy" id="980116"/>
    <lineage>
        <taxon>Eukaryota</taxon>
        <taxon>Fungi</taxon>
        <taxon>Dikarya</taxon>
        <taxon>Basidiomycota</taxon>
        <taxon>Agaricomycotina</taxon>
        <taxon>Agaricomycetes</taxon>
        <taxon>Agaricomycetidae</taxon>
        <taxon>Agaricales</taxon>
        <taxon>Agaricineae</taxon>
        <taxon>Psathyrellaceae</taxon>
        <taxon>Ephemerocybe</taxon>
    </lineage>
</organism>
<feature type="region of interest" description="Disordered" evidence="1">
    <location>
        <begin position="1"/>
        <end position="53"/>
    </location>
</feature>
<feature type="compositionally biased region" description="Basic and acidic residues" evidence="1">
    <location>
        <begin position="120"/>
        <end position="130"/>
    </location>
</feature>
<name>A0A8H5BS31_9AGAR</name>
<evidence type="ECO:0000256" key="1">
    <source>
        <dbReference type="SAM" id="MobiDB-lite"/>
    </source>
</evidence>
<dbReference type="Proteomes" id="UP000541558">
    <property type="component" value="Unassembled WGS sequence"/>
</dbReference>
<keyword evidence="3" id="KW-1185">Reference proteome</keyword>
<evidence type="ECO:0000313" key="2">
    <source>
        <dbReference type="EMBL" id="KAF5328320.1"/>
    </source>
</evidence>